<feature type="region of interest" description="Disordered" evidence="1">
    <location>
        <begin position="149"/>
        <end position="195"/>
    </location>
</feature>
<name>A0AAV9G5Z7_9PEZI</name>
<evidence type="ECO:0000313" key="3">
    <source>
        <dbReference type="Proteomes" id="UP001321760"/>
    </source>
</evidence>
<feature type="region of interest" description="Disordered" evidence="1">
    <location>
        <begin position="69"/>
        <end position="104"/>
    </location>
</feature>
<reference evidence="2" key="1">
    <citation type="journal article" date="2023" name="Mol. Phylogenet. Evol.">
        <title>Genome-scale phylogeny and comparative genomics of the fungal order Sordariales.</title>
        <authorList>
            <person name="Hensen N."/>
            <person name="Bonometti L."/>
            <person name="Westerberg I."/>
            <person name="Brannstrom I.O."/>
            <person name="Guillou S."/>
            <person name="Cros-Aarteil S."/>
            <person name="Calhoun S."/>
            <person name="Haridas S."/>
            <person name="Kuo A."/>
            <person name="Mondo S."/>
            <person name="Pangilinan J."/>
            <person name="Riley R."/>
            <person name="LaButti K."/>
            <person name="Andreopoulos B."/>
            <person name="Lipzen A."/>
            <person name="Chen C."/>
            <person name="Yan M."/>
            <person name="Daum C."/>
            <person name="Ng V."/>
            <person name="Clum A."/>
            <person name="Steindorff A."/>
            <person name="Ohm R.A."/>
            <person name="Martin F."/>
            <person name="Silar P."/>
            <person name="Natvig D.O."/>
            <person name="Lalanne C."/>
            <person name="Gautier V."/>
            <person name="Ament-Velasquez S.L."/>
            <person name="Kruys A."/>
            <person name="Hutchinson M.I."/>
            <person name="Powell A.J."/>
            <person name="Barry K."/>
            <person name="Miller A.N."/>
            <person name="Grigoriev I.V."/>
            <person name="Debuchy R."/>
            <person name="Gladieux P."/>
            <person name="Hiltunen Thoren M."/>
            <person name="Johannesson H."/>
        </authorList>
    </citation>
    <scope>NUCLEOTIDE SEQUENCE</scope>
    <source>
        <strain evidence="2">PSN243</strain>
    </source>
</reference>
<evidence type="ECO:0000256" key="1">
    <source>
        <dbReference type="SAM" id="MobiDB-lite"/>
    </source>
</evidence>
<protein>
    <submittedName>
        <fullName evidence="2">Uncharacterized protein</fullName>
    </submittedName>
</protein>
<dbReference type="EMBL" id="MU865992">
    <property type="protein sequence ID" value="KAK4443507.1"/>
    <property type="molecule type" value="Genomic_DNA"/>
</dbReference>
<dbReference type="Proteomes" id="UP001321760">
    <property type="component" value="Unassembled WGS sequence"/>
</dbReference>
<evidence type="ECO:0000313" key="2">
    <source>
        <dbReference type="EMBL" id="KAK4443507.1"/>
    </source>
</evidence>
<comment type="caution">
    <text evidence="2">The sequence shown here is derived from an EMBL/GenBank/DDBJ whole genome shotgun (WGS) entry which is preliminary data.</text>
</comment>
<reference evidence="2" key="2">
    <citation type="submission" date="2023-05" db="EMBL/GenBank/DDBJ databases">
        <authorList>
            <consortium name="Lawrence Berkeley National Laboratory"/>
            <person name="Steindorff A."/>
            <person name="Hensen N."/>
            <person name="Bonometti L."/>
            <person name="Westerberg I."/>
            <person name="Brannstrom I.O."/>
            <person name="Guillou S."/>
            <person name="Cros-Aarteil S."/>
            <person name="Calhoun S."/>
            <person name="Haridas S."/>
            <person name="Kuo A."/>
            <person name="Mondo S."/>
            <person name="Pangilinan J."/>
            <person name="Riley R."/>
            <person name="Labutti K."/>
            <person name="Andreopoulos B."/>
            <person name="Lipzen A."/>
            <person name="Chen C."/>
            <person name="Yanf M."/>
            <person name="Daum C."/>
            <person name="Ng V."/>
            <person name="Clum A."/>
            <person name="Ohm R."/>
            <person name="Martin F."/>
            <person name="Silar P."/>
            <person name="Natvig D."/>
            <person name="Lalanne C."/>
            <person name="Gautier V."/>
            <person name="Ament-Velasquez S.L."/>
            <person name="Kruys A."/>
            <person name="Hutchinson M.I."/>
            <person name="Powell A.J."/>
            <person name="Barry K."/>
            <person name="Miller A.N."/>
            <person name="Grigoriev I.V."/>
            <person name="Debuchy R."/>
            <person name="Gladieux P."/>
            <person name="Thoren M.H."/>
            <person name="Johannesson H."/>
        </authorList>
    </citation>
    <scope>NUCLEOTIDE SEQUENCE</scope>
    <source>
        <strain evidence="2">PSN243</strain>
    </source>
</reference>
<sequence length="311" mass="32763">MTPITVALLATTSMFQVPPDGSRAMSPMSPASRLHAPAQRAAMAIVETPLRNHRVGLQEVSDTFGISSTAEAGAPSELQRRTRFRSTVPPSPGSDAVGPGQENTLAPTLATTLSDPGVMPHDSDTFSAPTVLDSEVGITFPLITTCHDSTNPGSSVTFGEEDLDSPSPSHARATGARDHASRRSPGPESPSMPISSTVGEVASLLLMAILLRQATNGLLEQGNQRCIAGSLKATTAPSQSTRGSQGSPLDSTCLSQDSQRPCRFSRLSCRLSTSTTKDGTSFDGMLNPFHRRLSSGYSSLIRPSRRLLTAY</sequence>
<accession>A0AAV9G5Z7</accession>
<organism evidence="2 3">
    <name type="scientific">Podospora aff. communis PSN243</name>
    <dbReference type="NCBI Taxonomy" id="3040156"/>
    <lineage>
        <taxon>Eukaryota</taxon>
        <taxon>Fungi</taxon>
        <taxon>Dikarya</taxon>
        <taxon>Ascomycota</taxon>
        <taxon>Pezizomycotina</taxon>
        <taxon>Sordariomycetes</taxon>
        <taxon>Sordariomycetidae</taxon>
        <taxon>Sordariales</taxon>
        <taxon>Podosporaceae</taxon>
        <taxon>Podospora</taxon>
    </lineage>
</organism>
<dbReference type="AlphaFoldDB" id="A0AAV9G5Z7"/>
<proteinExistence type="predicted"/>
<keyword evidence="3" id="KW-1185">Reference proteome</keyword>
<feature type="region of interest" description="Disordered" evidence="1">
    <location>
        <begin position="234"/>
        <end position="257"/>
    </location>
</feature>
<gene>
    <name evidence="2" type="ORF">QBC34DRAFT_211031</name>
</gene>